<keyword evidence="3" id="KW-1185">Reference proteome</keyword>
<feature type="compositionally biased region" description="Basic and acidic residues" evidence="1">
    <location>
        <begin position="1"/>
        <end position="23"/>
    </location>
</feature>
<dbReference type="RefSeq" id="WP_143030981.1">
    <property type="nucleotide sequence ID" value="NZ_FNNC01000005.1"/>
</dbReference>
<sequence>MRNNEKRSSAKTYRLSEPRHLFGESRPVPRRTFPVGNVHPVEVKRKIENGNPVEAVTVAGELKVKLFRWTLLRVDIPSLTVHLHRPKK</sequence>
<proteinExistence type="predicted"/>
<dbReference type="OrthoDB" id="2969327at2"/>
<evidence type="ECO:0000313" key="2">
    <source>
        <dbReference type="EMBL" id="SDW78119.1"/>
    </source>
</evidence>
<reference evidence="2 3" key="1">
    <citation type="submission" date="2016-10" db="EMBL/GenBank/DDBJ databases">
        <authorList>
            <person name="de Groot N.N."/>
        </authorList>
    </citation>
    <scope>NUCLEOTIDE SEQUENCE [LARGE SCALE GENOMIC DNA]</scope>
    <source>
        <strain evidence="2 3">DSM 23126</strain>
    </source>
</reference>
<name>A0A1H2WDJ6_9BACI</name>
<dbReference type="AlphaFoldDB" id="A0A1H2WDJ6"/>
<protein>
    <submittedName>
        <fullName evidence="2">Uncharacterized protein</fullName>
    </submittedName>
</protein>
<dbReference type="EMBL" id="FNNC01000005">
    <property type="protein sequence ID" value="SDW78119.1"/>
    <property type="molecule type" value="Genomic_DNA"/>
</dbReference>
<evidence type="ECO:0000256" key="1">
    <source>
        <dbReference type="SAM" id="MobiDB-lite"/>
    </source>
</evidence>
<feature type="region of interest" description="Disordered" evidence="1">
    <location>
        <begin position="1"/>
        <end position="28"/>
    </location>
</feature>
<gene>
    <name evidence="2" type="ORF">SAMN05421781_2359</name>
</gene>
<dbReference type="Proteomes" id="UP000199488">
    <property type="component" value="Unassembled WGS sequence"/>
</dbReference>
<organism evidence="2 3">
    <name type="scientific">Marinococcus luteus</name>
    <dbReference type="NCBI Taxonomy" id="1122204"/>
    <lineage>
        <taxon>Bacteria</taxon>
        <taxon>Bacillati</taxon>
        <taxon>Bacillota</taxon>
        <taxon>Bacilli</taxon>
        <taxon>Bacillales</taxon>
        <taxon>Bacillaceae</taxon>
        <taxon>Marinococcus</taxon>
    </lineage>
</organism>
<accession>A0A1H2WDJ6</accession>
<evidence type="ECO:0000313" key="3">
    <source>
        <dbReference type="Proteomes" id="UP000199488"/>
    </source>
</evidence>